<evidence type="ECO:0000256" key="1">
    <source>
        <dbReference type="SAM" id="Phobius"/>
    </source>
</evidence>
<keyword evidence="3" id="KW-1185">Reference proteome</keyword>
<feature type="transmembrane region" description="Helical" evidence="1">
    <location>
        <begin position="105"/>
        <end position="127"/>
    </location>
</feature>
<keyword evidence="1" id="KW-0812">Transmembrane</keyword>
<feature type="transmembrane region" description="Helical" evidence="1">
    <location>
        <begin position="51"/>
        <end position="73"/>
    </location>
</feature>
<dbReference type="AlphaFoldDB" id="A0A1H9U860"/>
<keyword evidence="1" id="KW-1133">Transmembrane helix</keyword>
<dbReference type="STRING" id="142588.SAMN04488559_12314"/>
<name>A0A1H9U860_9LACT</name>
<dbReference type="OrthoDB" id="2242834at2"/>
<dbReference type="Proteomes" id="UP000198948">
    <property type="component" value="Unassembled WGS sequence"/>
</dbReference>
<feature type="transmembrane region" description="Helical" evidence="1">
    <location>
        <begin position="219"/>
        <end position="238"/>
    </location>
</feature>
<feature type="transmembrane region" description="Helical" evidence="1">
    <location>
        <begin position="147"/>
        <end position="173"/>
    </location>
</feature>
<protein>
    <submittedName>
        <fullName evidence="2">ABC-2 type transport system permease protein</fullName>
    </submittedName>
</protein>
<feature type="transmembrane region" description="Helical" evidence="1">
    <location>
        <begin position="185"/>
        <end position="207"/>
    </location>
</feature>
<reference evidence="2 3" key="1">
    <citation type="submission" date="2016-10" db="EMBL/GenBank/DDBJ databases">
        <authorList>
            <person name="de Groot N.N."/>
        </authorList>
    </citation>
    <scope>NUCLEOTIDE SEQUENCE [LARGE SCALE GENOMIC DNA]</scope>
    <source>
        <strain evidence="2 3">DSM 13760</strain>
    </source>
</reference>
<sequence>MTGKLIFKMEMFKFKNDKKYLMTAGIIGVLNTILALMVINMDVMNYYDYGMLGTVIGFYFMLMLGNIIFMFFYPFHVLSMDYKNNVIATMIASGVNRTKLFVSKIGAIIVNTIMIGLITTFVPFVLLMLKATYEAGFGIFFEEILGFFQIVDIDFISLMLMGLTSYLGMIMMMTAASTILKGGNLSFLLFIGFSMATSIATGILSSITTAFDLYGTGLIVYNIFINLIIIAVFGYLGLSAIKKQNL</sequence>
<feature type="transmembrane region" description="Helical" evidence="1">
    <location>
        <begin position="20"/>
        <end position="39"/>
    </location>
</feature>
<dbReference type="EMBL" id="FOHA01000023">
    <property type="protein sequence ID" value="SES05428.1"/>
    <property type="molecule type" value="Genomic_DNA"/>
</dbReference>
<dbReference type="RefSeq" id="WP_092653865.1">
    <property type="nucleotide sequence ID" value="NZ_FOHA01000023.1"/>
</dbReference>
<keyword evidence="1" id="KW-0472">Membrane</keyword>
<organism evidence="2 3">
    <name type="scientific">Isobaculum melis</name>
    <dbReference type="NCBI Taxonomy" id="142588"/>
    <lineage>
        <taxon>Bacteria</taxon>
        <taxon>Bacillati</taxon>
        <taxon>Bacillota</taxon>
        <taxon>Bacilli</taxon>
        <taxon>Lactobacillales</taxon>
        <taxon>Carnobacteriaceae</taxon>
        <taxon>Isobaculum</taxon>
    </lineage>
</organism>
<evidence type="ECO:0000313" key="3">
    <source>
        <dbReference type="Proteomes" id="UP000198948"/>
    </source>
</evidence>
<accession>A0A1H9U860</accession>
<proteinExistence type="predicted"/>
<evidence type="ECO:0000313" key="2">
    <source>
        <dbReference type="EMBL" id="SES05428.1"/>
    </source>
</evidence>
<gene>
    <name evidence="2" type="ORF">SAMN04488559_12314</name>
</gene>